<evidence type="ECO:0000313" key="2">
    <source>
        <dbReference type="Proteomes" id="UP000500938"/>
    </source>
</evidence>
<dbReference type="Gene3D" id="1.25.10.10">
    <property type="entry name" value="Leucine-rich Repeat Variant"/>
    <property type="match status" value="1"/>
</dbReference>
<organism evidence="1 2">
    <name type="scientific">Gemmatimonas groenlandica</name>
    <dbReference type="NCBI Taxonomy" id="2732249"/>
    <lineage>
        <taxon>Bacteria</taxon>
        <taxon>Pseudomonadati</taxon>
        <taxon>Gemmatimonadota</taxon>
        <taxon>Gemmatimonadia</taxon>
        <taxon>Gemmatimonadales</taxon>
        <taxon>Gemmatimonadaceae</taxon>
        <taxon>Gemmatimonas</taxon>
    </lineage>
</organism>
<keyword evidence="2" id="KW-1185">Reference proteome</keyword>
<dbReference type="Proteomes" id="UP000500938">
    <property type="component" value="Chromosome"/>
</dbReference>
<dbReference type="RefSeq" id="WP_171227332.1">
    <property type="nucleotide sequence ID" value="NZ_CP053085.1"/>
</dbReference>
<reference evidence="1 2" key="1">
    <citation type="submission" date="2020-05" db="EMBL/GenBank/DDBJ databases">
        <title>Complete genome sequence of Gemmatimonas greenlandica TET16.</title>
        <authorList>
            <person name="Zeng Y."/>
        </authorList>
    </citation>
    <scope>NUCLEOTIDE SEQUENCE [LARGE SCALE GENOMIC DNA]</scope>
    <source>
        <strain evidence="1 2">TET16</strain>
    </source>
</reference>
<proteinExistence type="predicted"/>
<dbReference type="KEGG" id="ggr:HKW67_21385"/>
<accession>A0A6M4IWG3</accession>
<name>A0A6M4IWG3_9BACT</name>
<evidence type="ECO:0008006" key="3">
    <source>
        <dbReference type="Google" id="ProtNLM"/>
    </source>
</evidence>
<dbReference type="InterPro" id="IPR011989">
    <property type="entry name" value="ARM-like"/>
</dbReference>
<sequence>MKFTTALREPAFAARDGLASPNARALARDFLTMSQSEFSARFKGSAMKRAKRRGLARNAAVVLGNVGTREDVPVLEAALQHDELLVRDHATLALRQIMARSIA</sequence>
<dbReference type="InterPro" id="IPR016024">
    <property type="entry name" value="ARM-type_fold"/>
</dbReference>
<dbReference type="AlphaFoldDB" id="A0A6M4IWG3"/>
<protein>
    <recommendedName>
        <fullName evidence="3">HEAT repeat domain-containing protein</fullName>
    </recommendedName>
</protein>
<evidence type="ECO:0000313" key="1">
    <source>
        <dbReference type="EMBL" id="QJR37896.1"/>
    </source>
</evidence>
<gene>
    <name evidence="1" type="ORF">HKW67_21385</name>
</gene>
<dbReference type="SUPFAM" id="SSF48371">
    <property type="entry name" value="ARM repeat"/>
    <property type="match status" value="1"/>
</dbReference>
<dbReference type="EMBL" id="CP053085">
    <property type="protein sequence ID" value="QJR37896.1"/>
    <property type="molecule type" value="Genomic_DNA"/>
</dbReference>